<evidence type="ECO:0000256" key="1">
    <source>
        <dbReference type="SAM" id="Coils"/>
    </source>
</evidence>
<gene>
    <name evidence="3" type="ORF">MNBD_BACTEROID07-635</name>
</gene>
<dbReference type="GO" id="GO:0003824">
    <property type="term" value="F:catalytic activity"/>
    <property type="evidence" value="ECO:0007669"/>
    <property type="project" value="InterPro"/>
</dbReference>
<dbReference type="InterPro" id="IPR015424">
    <property type="entry name" value="PyrdxlP-dep_Trfase"/>
</dbReference>
<dbReference type="InterPro" id="IPR004838">
    <property type="entry name" value="NHTrfase_class1_PyrdxlP-BS"/>
</dbReference>
<evidence type="ECO:0000313" key="3">
    <source>
        <dbReference type="EMBL" id="VAW30166.1"/>
    </source>
</evidence>
<dbReference type="SUPFAM" id="SSF53383">
    <property type="entry name" value="PLP-dependent transferases"/>
    <property type="match status" value="1"/>
</dbReference>
<feature type="coiled-coil region" evidence="1">
    <location>
        <begin position="353"/>
        <end position="380"/>
    </location>
</feature>
<dbReference type="PROSITE" id="PS00105">
    <property type="entry name" value="AA_TRANSFER_CLASS_1"/>
    <property type="match status" value="1"/>
</dbReference>
<evidence type="ECO:0000259" key="2">
    <source>
        <dbReference type="Pfam" id="PF00155"/>
    </source>
</evidence>
<dbReference type="InterPro" id="IPR015421">
    <property type="entry name" value="PyrdxlP-dep_Trfase_major"/>
</dbReference>
<keyword evidence="1" id="KW-0175">Coiled coil</keyword>
<reference evidence="3" key="1">
    <citation type="submission" date="2018-06" db="EMBL/GenBank/DDBJ databases">
        <authorList>
            <person name="Zhirakovskaya E."/>
        </authorList>
    </citation>
    <scope>NUCLEOTIDE SEQUENCE</scope>
</reference>
<sequence>MRTLSKTKLKPGEDALAFIDLYRALRLKAENFLPSHYLDLLKNFYQLCFEEPDDPVYQQKEIQRQLLVLKEAFPSYGDVSLMLFPHEESKAFQYRSRLNKFRSRLINLMDTELINDEKQEEAKKVLGFQDFSMGTPPFTRTNLKFRFSILLGEEVTMLRRFREVLGIYDEQEKLQWNYLMDVLEQMIVQSAHYTTKAEKTDFLERMSQSTYFKGLNGLLTTVVSGSPETAISLLKEELFHPEQVVVVDYENNEQLFQKIQENNTAVFAIKVKSLTHNPFGNPKWFPFLTRMIFVDNSPMAIRTNISLVFCFHNKIIQSLDKVHTKKLGALANSQMNLRLILEKVSLPNLQKFRSGMDNKIVSYEKELEQLKKEQLGVTDNPEKNLSLFKFDEFSRQIIKDKYTLSKLSNYLDLIIRCADSSQQKMLNKALIETFEERTLKYFYSGTQKLHIATVVEGGGRNQIKTYGDFLLQRKLKAVNKEIVDRCRVILNLYPDTYQRTLKNHFHKNFGINLFLEKYKQYLIKAENETDNEGRLKNVLIDLGILEKYNTLSSGEQRIIKEFISNLTNLKKTSISDDVQMIIRDVLFGKEDKVLKPYILFNKYSSWEYLDLFPTDRFDINPFDLEIGITPEGRIDFDRLTLRLERMKNTFQIFDETGNIWDRFCENLTIVINDPANPSGYSDFNNPALLRFIKFISTSKITLFLDEAYNDTVKTKDPTEPKWRTISRYVMDNLNQKYARLNMVSSISTTKNLGATGDRLGAIVATPAKKEVIEFARKKNNKETGNTNSLYMLVNILEIAQQAKRIKNSLEEKLPQNASRHKIKRLIEQYIISACAEQADHKSRRKSDSNLKMVFEGSPLHIFLLNEMVSIDKLNMLELPDDFKYKDEPFFAYYQKQLVGALNGFRVNKNFRNESLKRLDIAKETASGLLEGEKGKYARLVASDGSFLLNIQLNYFFSFQDLEKFTQKLAEQRGIAVIPYQTGFLRFSLGGYLEGSTASYDVFRKEIKNALEIVLKYWKLFYEAKNN</sequence>
<feature type="domain" description="Aminotransferase class I/classII large" evidence="2">
    <location>
        <begin position="665"/>
        <end position="820"/>
    </location>
</feature>
<feature type="non-terminal residue" evidence="3">
    <location>
        <position position="1026"/>
    </location>
</feature>
<dbReference type="Gene3D" id="3.40.640.10">
    <property type="entry name" value="Type I PLP-dependent aspartate aminotransferase-like (Major domain)"/>
    <property type="match status" value="1"/>
</dbReference>
<dbReference type="AlphaFoldDB" id="A0A3B0VDV2"/>
<dbReference type="Pfam" id="PF00155">
    <property type="entry name" value="Aminotran_1_2"/>
    <property type="match status" value="1"/>
</dbReference>
<dbReference type="EMBL" id="UOET01000482">
    <property type="protein sequence ID" value="VAW30166.1"/>
    <property type="molecule type" value="Genomic_DNA"/>
</dbReference>
<organism evidence="3">
    <name type="scientific">hydrothermal vent metagenome</name>
    <dbReference type="NCBI Taxonomy" id="652676"/>
    <lineage>
        <taxon>unclassified sequences</taxon>
        <taxon>metagenomes</taxon>
        <taxon>ecological metagenomes</taxon>
    </lineage>
</organism>
<accession>A0A3B0VDV2</accession>
<name>A0A3B0VDV2_9ZZZZ</name>
<dbReference type="GO" id="GO:0030170">
    <property type="term" value="F:pyridoxal phosphate binding"/>
    <property type="evidence" value="ECO:0007669"/>
    <property type="project" value="InterPro"/>
</dbReference>
<protein>
    <recommendedName>
        <fullName evidence="2">Aminotransferase class I/classII large domain-containing protein</fullName>
    </recommendedName>
</protein>
<dbReference type="InterPro" id="IPR004839">
    <property type="entry name" value="Aminotransferase_I/II_large"/>
</dbReference>
<proteinExistence type="predicted"/>